<protein>
    <submittedName>
        <fullName evidence="1 2">Uncharacterized protein</fullName>
    </submittedName>
</protein>
<dbReference type="Proteomes" id="UP000011087">
    <property type="component" value="Unassembled WGS sequence"/>
</dbReference>
<reference evidence="1 3" key="1">
    <citation type="journal article" date="2012" name="Nature">
        <title>Algal genomes reveal evolutionary mosaicism and the fate of nucleomorphs.</title>
        <authorList>
            <consortium name="DOE Joint Genome Institute"/>
            <person name="Curtis B.A."/>
            <person name="Tanifuji G."/>
            <person name="Burki F."/>
            <person name="Gruber A."/>
            <person name="Irimia M."/>
            <person name="Maruyama S."/>
            <person name="Arias M.C."/>
            <person name="Ball S.G."/>
            <person name="Gile G.H."/>
            <person name="Hirakawa Y."/>
            <person name="Hopkins J.F."/>
            <person name="Kuo A."/>
            <person name="Rensing S.A."/>
            <person name="Schmutz J."/>
            <person name="Symeonidi A."/>
            <person name="Elias M."/>
            <person name="Eveleigh R.J."/>
            <person name="Herman E.K."/>
            <person name="Klute M.J."/>
            <person name="Nakayama T."/>
            <person name="Obornik M."/>
            <person name="Reyes-Prieto A."/>
            <person name="Armbrust E.V."/>
            <person name="Aves S.J."/>
            <person name="Beiko R.G."/>
            <person name="Coutinho P."/>
            <person name="Dacks J.B."/>
            <person name="Durnford D.G."/>
            <person name="Fast N.M."/>
            <person name="Green B.R."/>
            <person name="Grisdale C.J."/>
            <person name="Hempel F."/>
            <person name="Henrissat B."/>
            <person name="Hoppner M.P."/>
            <person name="Ishida K."/>
            <person name="Kim E."/>
            <person name="Koreny L."/>
            <person name="Kroth P.G."/>
            <person name="Liu Y."/>
            <person name="Malik S.B."/>
            <person name="Maier U.G."/>
            <person name="McRose D."/>
            <person name="Mock T."/>
            <person name="Neilson J.A."/>
            <person name="Onodera N.T."/>
            <person name="Poole A.M."/>
            <person name="Pritham E.J."/>
            <person name="Richards T.A."/>
            <person name="Rocap G."/>
            <person name="Roy S.W."/>
            <person name="Sarai C."/>
            <person name="Schaack S."/>
            <person name="Shirato S."/>
            <person name="Slamovits C.H."/>
            <person name="Spencer D.F."/>
            <person name="Suzuki S."/>
            <person name="Worden A.Z."/>
            <person name="Zauner S."/>
            <person name="Barry K."/>
            <person name="Bell C."/>
            <person name="Bharti A.K."/>
            <person name="Crow J.A."/>
            <person name="Grimwood J."/>
            <person name="Kramer R."/>
            <person name="Lindquist E."/>
            <person name="Lucas S."/>
            <person name="Salamov A."/>
            <person name="McFadden G.I."/>
            <person name="Lane C.E."/>
            <person name="Keeling P.J."/>
            <person name="Gray M.W."/>
            <person name="Grigoriev I.V."/>
            <person name="Archibald J.M."/>
        </authorList>
    </citation>
    <scope>NUCLEOTIDE SEQUENCE</scope>
    <source>
        <strain evidence="1 3">CCMP2712</strain>
    </source>
</reference>
<dbReference type="AlphaFoldDB" id="L1ILI3"/>
<evidence type="ECO:0000313" key="2">
    <source>
        <dbReference type="EnsemblProtists" id="EKX36982"/>
    </source>
</evidence>
<dbReference type="GeneID" id="17293715"/>
<reference evidence="2" key="3">
    <citation type="submission" date="2016-03" db="UniProtKB">
        <authorList>
            <consortium name="EnsemblProtists"/>
        </authorList>
    </citation>
    <scope>IDENTIFICATION</scope>
</reference>
<dbReference type="EMBL" id="JH993065">
    <property type="protein sequence ID" value="EKX36982.1"/>
    <property type="molecule type" value="Genomic_DNA"/>
</dbReference>
<organism evidence="1">
    <name type="scientific">Guillardia theta (strain CCMP2712)</name>
    <name type="common">Cryptophyte</name>
    <dbReference type="NCBI Taxonomy" id="905079"/>
    <lineage>
        <taxon>Eukaryota</taxon>
        <taxon>Cryptophyceae</taxon>
        <taxon>Pyrenomonadales</taxon>
        <taxon>Geminigeraceae</taxon>
        <taxon>Guillardia</taxon>
    </lineage>
</organism>
<reference evidence="3" key="2">
    <citation type="submission" date="2012-11" db="EMBL/GenBank/DDBJ databases">
        <authorList>
            <person name="Kuo A."/>
            <person name="Curtis B.A."/>
            <person name="Tanifuji G."/>
            <person name="Burki F."/>
            <person name="Gruber A."/>
            <person name="Irimia M."/>
            <person name="Maruyama S."/>
            <person name="Arias M.C."/>
            <person name="Ball S.G."/>
            <person name="Gile G.H."/>
            <person name="Hirakawa Y."/>
            <person name="Hopkins J.F."/>
            <person name="Rensing S.A."/>
            <person name="Schmutz J."/>
            <person name="Symeonidi A."/>
            <person name="Elias M."/>
            <person name="Eveleigh R.J."/>
            <person name="Herman E.K."/>
            <person name="Klute M.J."/>
            <person name="Nakayama T."/>
            <person name="Obornik M."/>
            <person name="Reyes-Prieto A."/>
            <person name="Armbrust E.V."/>
            <person name="Aves S.J."/>
            <person name="Beiko R.G."/>
            <person name="Coutinho P."/>
            <person name="Dacks J.B."/>
            <person name="Durnford D.G."/>
            <person name="Fast N.M."/>
            <person name="Green B.R."/>
            <person name="Grisdale C."/>
            <person name="Hempe F."/>
            <person name="Henrissat B."/>
            <person name="Hoppner M.P."/>
            <person name="Ishida K.-I."/>
            <person name="Kim E."/>
            <person name="Koreny L."/>
            <person name="Kroth P.G."/>
            <person name="Liu Y."/>
            <person name="Malik S.-B."/>
            <person name="Maier U.G."/>
            <person name="McRose D."/>
            <person name="Mock T."/>
            <person name="Neilson J.A."/>
            <person name="Onodera N.T."/>
            <person name="Poole A.M."/>
            <person name="Pritham E.J."/>
            <person name="Richards T.A."/>
            <person name="Rocap G."/>
            <person name="Roy S.W."/>
            <person name="Sarai C."/>
            <person name="Schaack S."/>
            <person name="Shirato S."/>
            <person name="Slamovits C.H."/>
            <person name="Spencer D.F."/>
            <person name="Suzuki S."/>
            <person name="Worden A.Z."/>
            <person name="Zauner S."/>
            <person name="Barry K."/>
            <person name="Bell C."/>
            <person name="Bharti A.K."/>
            <person name="Crow J.A."/>
            <person name="Grimwood J."/>
            <person name="Kramer R."/>
            <person name="Lindquist E."/>
            <person name="Lucas S."/>
            <person name="Salamov A."/>
            <person name="McFadden G.I."/>
            <person name="Lane C.E."/>
            <person name="Keeling P.J."/>
            <person name="Gray M.W."/>
            <person name="Grigoriev I.V."/>
            <person name="Archibald J.M."/>
        </authorList>
    </citation>
    <scope>NUCLEOTIDE SEQUENCE</scope>
    <source>
        <strain evidence="3">CCMP2712</strain>
    </source>
</reference>
<dbReference type="PaxDb" id="55529-EKX36982"/>
<sequence>MSAYFMAKITQSMCESEPSCKANLRRAKGFEVSIGWFLKNADGWIETASLCKDSFAALSCTHSLDSWDQ</sequence>
<dbReference type="HOGENOM" id="CLU_2781271_0_0_1"/>
<gene>
    <name evidence="1" type="ORF">GUITHDRAFT_155085</name>
</gene>
<proteinExistence type="predicted"/>
<keyword evidence="3" id="KW-1185">Reference proteome</keyword>
<dbReference type="RefSeq" id="XP_005823962.1">
    <property type="nucleotide sequence ID" value="XM_005823905.1"/>
</dbReference>
<evidence type="ECO:0000313" key="3">
    <source>
        <dbReference type="Proteomes" id="UP000011087"/>
    </source>
</evidence>
<accession>L1ILI3</accession>
<dbReference type="KEGG" id="gtt:GUITHDRAFT_155085"/>
<name>L1ILI3_GUITC</name>
<dbReference type="EnsemblProtists" id="EKX36982">
    <property type="protein sequence ID" value="EKX36982"/>
    <property type="gene ID" value="GUITHDRAFT_155085"/>
</dbReference>
<evidence type="ECO:0000313" key="1">
    <source>
        <dbReference type="EMBL" id="EKX36982.1"/>
    </source>
</evidence>